<reference evidence="6 7" key="1">
    <citation type="submission" date="2019-11" db="EMBL/GenBank/DDBJ databases">
        <title>Whole-genome sequence of a Rhodoblastus acidophilus DSM 142.</title>
        <authorList>
            <person name="Kyndt J.A."/>
            <person name="Meyer T.E."/>
        </authorList>
    </citation>
    <scope>NUCLEOTIDE SEQUENCE [LARGE SCALE GENOMIC DNA]</scope>
    <source>
        <strain evidence="6 7">DSM 142</strain>
    </source>
</reference>
<evidence type="ECO:0000256" key="2">
    <source>
        <dbReference type="ARBA" id="ARBA00022801"/>
    </source>
</evidence>
<evidence type="ECO:0000256" key="1">
    <source>
        <dbReference type="ARBA" id="ARBA00022741"/>
    </source>
</evidence>
<dbReference type="RefSeq" id="WP_155447700.1">
    <property type="nucleotide sequence ID" value="NZ_JAOQNR010000024.1"/>
</dbReference>
<dbReference type="GO" id="GO:0016787">
    <property type="term" value="F:hydrolase activity"/>
    <property type="evidence" value="ECO:0007669"/>
    <property type="project" value="UniProtKB-KW"/>
</dbReference>
<dbReference type="Pfam" id="PF09250">
    <property type="entry name" value="Prim-Pol"/>
    <property type="match status" value="1"/>
</dbReference>
<dbReference type="PANTHER" id="PTHR35372">
    <property type="entry name" value="ATP BINDING PROTEIN-RELATED"/>
    <property type="match status" value="1"/>
</dbReference>
<accession>A0A6N8DRT9</accession>
<dbReference type="Pfam" id="PF08706">
    <property type="entry name" value="D5_N"/>
    <property type="match status" value="1"/>
</dbReference>
<dbReference type="SMART" id="SM00885">
    <property type="entry name" value="D5_N"/>
    <property type="match status" value="1"/>
</dbReference>
<evidence type="ECO:0000313" key="6">
    <source>
        <dbReference type="EMBL" id="MTV33018.1"/>
    </source>
</evidence>
<proteinExistence type="predicted"/>
<protein>
    <submittedName>
        <fullName evidence="6">DNA primase</fullName>
    </submittedName>
</protein>
<dbReference type="Proteomes" id="UP000439113">
    <property type="component" value="Unassembled WGS sequence"/>
</dbReference>
<sequence length="897" mass="98062">MSEPARTFSPLEAALDYAARGWAVFPCSPSPDKGVGKMPLTPKESVPGAKDGGFYLATCDAEQIRAWWRQWPRALIGVRTDARAGFVVDLDPRDVSAEDMLAALEEFCGGFPEGMAISRTQSGGLHLWFRSPVDIEMRNRANLFKKCDDAPEAIRAHVDVRGPYGYVIAPPSVMLNGRSYEWLTPPSGLLPEAPARLVDLIMERGEFEQRLAPRVDVAKRASAEASAVDDARRKYALAALDAECRILSSTPPGERSDTANICAIKIGHLVGAGILSRSVALAALVDACMAWGIKGNDKAVRPGGTIERGLKFGESEPADLSQIGTRARERSNVVPFAARAAPPDDGYIPPGEPIAPRSSEPGPFVGAPEEPSQTGGDDGGPAQGGGGSGVVSDDSSLDRRCAFLPMTDLGNAERFFARHDGKVLWCEKLGWLIWDGRRFARDGANDAVMSAVQATVRAIQNEAKAIRGTDDDYEIVDDRGKVTLFSAKVSKWGRASESNNRISAIGKLAAAKFAVGPEELDRDHYAINVLNGTLRVSKDFEGYVRLDPHAPKDRITKLARVNYNPDAEAPNYRAFLDQVQPPEADGSRPAQRFLAQWAGLGLTGDTSEQRLTFHYGKGRNGKGVWTKCLLHIGGDYADTIPIESFLDSGRARAGGQATPDLAKLPGVRLLTTSEPKKGATLDEGLVKLFTGEDRIDARHLNKEFFSFRPQAKLTMQGNYRPKISGTDEGIWQRMILVPWPITIAPAKQDRGLDKKLYQEASGIFNWCLDGLRDWLDHGLLLPETVKSATADYRADSDPLGRFLEVCTKPDLGKRVQAVEMHRLFCAWAKANGEAEWTMKGLGMALTERGIPKKKASEIWWLDLSLTKGVSDFVNEHGRAWTNEERERGFGDDEERDP</sequence>
<dbReference type="PROSITE" id="PS51206">
    <property type="entry name" value="SF3_HELICASE_1"/>
    <property type="match status" value="1"/>
</dbReference>
<dbReference type="SMART" id="SM00943">
    <property type="entry name" value="Prim-Pol"/>
    <property type="match status" value="1"/>
</dbReference>
<dbReference type="PANTHER" id="PTHR35372:SF2">
    <property type="entry name" value="SF3 HELICASE DOMAIN-CONTAINING PROTEIN"/>
    <property type="match status" value="1"/>
</dbReference>
<comment type="caution">
    <text evidence="6">The sequence shown here is derived from an EMBL/GenBank/DDBJ whole genome shotgun (WGS) entry which is preliminary data.</text>
</comment>
<dbReference type="InterPro" id="IPR015330">
    <property type="entry name" value="DNA_primase/pol_bifunc_N"/>
</dbReference>
<dbReference type="InterPro" id="IPR027417">
    <property type="entry name" value="P-loop_NTPase"/>
</dbReference>
<dbReference type="GO" id="GO:0005524">
    <property type="term" value="F:ATP binding"/>
    <property type="evidence" value="ECO:0007669"/>
    <property type="project" value="UniProtKB-KW"/>
</dbReference>
<name>A0A6N8DRT9_RHOAC</name>
<dbReference type="InterPro" id="IPR006500">
    <property type="entry name" value="Helicase_put_C_phage/plasmid"/>
</dbReference>
<dbReference type="AlphaFoldDB" id="A0A6N8DRT9"/>
<keyword evidence="2" id="KW-0378">Hydrolase</keyword>
<organism evidence="6 7">
    <name type="scientific">Rhodoblastus acidophilus</name>
    <name type="common">Rhodopseudomonas acidophila</name>
    <dbReference type="NCBI Taxonomy" id="1074"/>
    <lineage>
        <taxon>Bacteria</taxon>
        <taxon>Pseudomonadati</taxon>
        <taxon>Pseudomonadota</taxon>
        <taxon>Alphaproteobacteria</taxon>
        <taxon>Hyphomicrobiales</taxon>
        <taxon>Rhodoblastaceae</taxon>
        <taxon>Rhodoblastus</taxon>
    </lineage>
</organism>
<feature type="compositionally biased region" description="Gly residues" evidence="4">
    <location>
        <begin position="376"/>
        <end position="389"/>
    </location>
</feature>
<dbReference type="EMBL" id="WNKS01000025">
    <property type="protein sequence ID" value="MTV33018.1"/>
    <property type="molecule type" value="Genomic_DNA"/>
</dbReference>
<evidence type="ECO:0000256" key="4">
    <source>
        <dbReference type="SAM" id="MobiDB-lite"/>
    </source>
</evidence>
<dbReference type="Gene3D" id="3.40.50.300">
    <property type="entry name" value="P-loop containing nucleotide triphosphate hydrolases"/>
    <property type="match status" value="1"/>
</dbReference>
<dbReference type="OrthoDB" id="9763644at2"/>
<feature type="domain" description="SF3 helicase" evidence="5">
    <location>
        <begin position="591"/>
        <end position="752"/>
    </location>
</feature>
<evidence type="ECO:0000256" key="3">
    <source>
        <dbReference type="ARBA" id="ARBA00022840"/>
    </source>
</evidence>
<keyword evidence="3" id="KW-0067">ATP-binding</keyword>
<dbReference type="InterPro" id="IPR014015">
    <property type="entry name" value="Helicase_SF3_DNA-vir"/>
</dbReference>
<dbReference type="CDD" id="cd04859">
    <property type="entry name" value="Prim_Pol"/>
    <property type="match status" value="1"/>
</dbReference>
<dbReference type="SUPFAM" id="SSF56747">
    <property type="entry name" value="Prim-pol domain"/>
    <property type="match status" value="1"/>
</dbReference>
<dbReference type="InterPro" id="IPR014818">
    <property type="entry name" value="Phage/plasmid_primase_P4_C"/>
</dbReference>
<gene>
    <name evidence="6" type="ORF">GJ654_18725</name>
</gene>
<dbReference type="InterPro" id="IPR051620">
    <property type="entry name" value="ORF904-like_C"/>
</dbReference>
<evidence type="ECO:0000259" key="5">
    <source>
        <dbReference type="PROSITE" id="PS51206"/>
    </source>
</evidence>
<keyword evidence="1" id="KW-0547">Nucleotide-binding</keyword>
<feature type="region of interest" description="Disordered" evidence="4">
    <location>
        <begin position="338"/>
        <end position="393"/>
    </location>
</feature>
<evidence type="ECO:0000313" key="7">
    <source>
        <dbReference type="Proteomes" id="UP000439113"/>
    </source>
</evidence>
<dbReference type="NCBIfam" id="TIGR01613">
    <property type="entry name" value="primase_Cterm"/>
    <property type="match status" value="1"/>
</dbReference>